<dbReference type="RefSeq" id="WP_058440363.1">
    <property type="nucleotide sequence ID" value="NZ_CAAAHU010000001.1"/>
</dbReference>
<accession>A0A0W0SUJ1</accession>
<dbReference type="STRING" id="29422.Lbru_0255"/>
<dbReference type="OrthoDB" id="9883582at2"/>
<sequence>MRQIHDNQYAQFTPKERLNLTFAALSRGDETEANRLWQTCPRHRYVAHDFEYTLGVSALTMLGSLFFEKCVMHYNLTKRAELLIMGSEQDLEYEEKEGFNDFANQSRKFIEIVNTAQKAHISKLKGLFEGFRRFCADENLDSENILKTIPLESCCYDLAILLASDIQIDSQYVNQVKDFFLEHWNL</sequence>
<dbReference type="Proteomes" id="UP000054742">
    <property type="component" value="Unassembled WGS sequence"/>
</dbReference>
<evidence type="ECO:0000313" key="2">
    <source>
        <dbReference type="Proteomes" id="UP000054742"/>
    </source>
</evidence>
<dbReference type="PATRIC" id="fig|29422.6.peg.265"/>
<evidence type="ECO:0000313" key="1">
    <source>
        <dbReference type="EMBL" id="KTC87026.1"/>
    </source>
</evidence>
<dbReference type="EMBL" id="LNXV01000003">
    <property type="protein sequence ID" value="KTC87026.1"/>
    <property type="molecule type" value="Genomic_DNA"/>
</dbReference>
<proteinExistence type="predicted"/>
<reference evidence="1 2" key="1">
    <citation type="submission" date="2015-11" db="EMBL/GenBank/DDBJ databases">
        <title>Genomic analysis of 38 Legionella species identifies large and diverse effector repertoires.</title>
        <authorList>
            <person name="Burstein D."/>
            <person name="Amaro F."/>
            <person name="Zusman T."/>
            <person name="Lifshitz Z."/>
            <person name="Cohen O."/>
            <person name="Gilbert J.A."/>
            <person name="Pupko T."/>
            <person name="Shuman H.A."/>
            <person name="Segal G."/>
        </authorList>
    </citation>
    <scope>NUCLEOTIDE SEQUENCE [LARGE SCALE GENOMIC DNA]</scope>
    <source>
        <strain evidence="1 2">ATCC 43878</strain>
    </source>
</reference>
<comment type="caution">
    <text evidence="1">The sequence shown here is derived from an EMBL/GenBank/DDBJ whole genome shotgun (WGS) entry which is preliminary data.</text>
</comment>
<gene>
    <name evidence="1" type="ORF">Lbru_0255</name>
</gene>
<name>A0A0W0SUJ1_9GAMM</name>
<keyword evidence="2" id="KW-1185">Reference proteome</keyword>
<protein>
    <submittedName>
        <fullName evidence="1">Uncharacterized protein</fullName>
    </submittedName>
</protein>
<organism evidence="1 2">
    <name type="scientific">Legionella brunensis</name>
    <dbReference type="NCBI Taxonomy" id="29422"/>
    <lineage>
        <taxon>Bacteria</taxon>
        <taxon>Pseudomonadati</taxon>
        <taxon>Pseudomonadota</taxon>
        <taxon>Gammaproteobacteria</taxon>
        <taxon>Legionellales</taxon>
        <taxon>Legionellaceae</taxon>
        <taxon>Legionella</taxon>
    </lineage>
</organism>
<dbReference type="AlphaFoldDB" id="A0A0W0SUJ1"/>